<feature type="transmembrane region" description="Helical" evidence="6">
    <location>
        <begin position="6"/>
        <end position="36"/>
    </location>
</feature>
<proteinExistence type="inferred from homology"/>
<dbReference type="InterPro" id="IPR023408">
    <property type="entry name" value="MscS_beta-dom_sf"/>
</dbReference>
<dbReference type="RefSeq" id="WP_004590551.1">
    <property type="nucleotide sequence ID" value="NZ_APMM01000017.1"/>
</dbReference>
<feature type="transmembrane region" description="Helical" evidence="6">
    <location>
        <begin position="85"/>
        <end position="109"/>
    </location>
</feature>
<evidence type="ECO:0000256" key="2">
    <source>
        <dbReference type="ARBA" id="ARBA00008017"/>
    </source>
</evidence>
<dbReference type="InterPro" id="IPR011014">
    <property type="entry name" value="MscS_channel_TM-2"/>
</dbReference>
<feature type="transmembrane region" description="Helical" evidence="6">
    <location>
        <begin position="57"/>
        <end position="79"/>
    </location>
</feature>
<dbReference type="STRING" id="1069083.GCA_000371805_00074"/>
<keyword evidence="3 6" id="KW-0812">Transmembrane</keyword>
<dbReference type="EMBL" id="APMM01000017">
    <property type="protein sequence ID" value="ENN96336.1"/>
    <property type="molecule type" value="Genomic_DNA"/>
</dbReference>
<protein>
    <submittedName>
        <fullName evidence="8">Mechanosensitive ion channel MscS</fullName>
    </submittedName>
</protein>
<dbReference type="Proteomes" id="UP000053695">
    <property type="component" value="Unassembled WGS sequence"/>
</dbReference>
<dbReference type="GO" id="GO:0055085">
    <property type="term" value="P:transmembrane transport"/>
    <property type="evidence" value="ECO:0007669"/>
    <property type="project" value="InterPro"/>
</dbReference>
<keyword evidence="9" id="KW-1185">Reference proteome</keyword>
<evidence type="ECO:0000256" key="4">
    <source>
        <dbReference type="ARBA" id="ARBA00022989"/>
    </source>
</evidence>
<evidence type="ECO:0000259" key="7">
    <source>
        <dbReference type="Pfam" id="PF00924"/>
    </source>
</evidence>
<evidence type="ECO:0000256" key="3">
    <source>
        <dbReference type="ARBA" id="ARBA00022692"/>
    </source>
</evidence>
<feature type="transmembrane region" description="Helical" evidence="6">
    <location>
        <begin position="139"/>
        <end position="158"/>
    </location>
</feature>
<keyword evidence="4 6" id="KW-1133">Transmembrane helix</keyword>
<reference evidence="8 9" key="1">
    <citation type="journal article" date="2013" name="Genome Announc.">
        <title>Draft Genome Sequence of a Highly Flagellated, Fast-Swimming Archaeon, Methanocaldococcus villosus Strain KIN24-T80 (DSM 22612).</title>
        <authorList>
            <person name="Thennarasu S."/>
            <person name="Polireddy D."/>
            <person name="Antony A."/>
            <person name="Yada M.R."/>
            <person name="Algarawi S."/>
            <person name="Sivakumar N."/>
        </authorList>
    </citation>
    <scope>NUCLEOTIDE SEQUENCE [LARGE SCALE GENOMIC DNA]</scope>
    <source>
        <strain evidence="8 9">KIN24-T80</strain>
    </source>
</reference>
<dbReference type="PANTHER" id="PTHR30566">
    <property type="entry name" value="YNAI-RELATED MECHANOSENSITIVE ION CHANNEL"/>
    <property type="match status" value="1"/>
</dbReference>
<comment type="subcellular location">
    <subcellularLocation>
        <location evidence="1">Membrane</location>
        <topology evidence="1">Multi-pass membrane protein</topology>
    </subcellularLocation>
</comment>
<evidence type="ECO:0000256" key="5">
    <source>
        <dbReference type="ARBA" id="ARBA00023136"/>
    </source>
</evidence>
<dbReference type="InterPro" id="IPR010920">
    <property type="entry name" value="LSM_dom_sf"/>
</dbReference>
<accession>N6VT12</accession>
<dbReference type="AlphaFoldDB" id="N6VT12"/>
<keyword evidence="5 6" id="KW-0472">Membrane</keyword>
<evidence type="ECO:0000256" key="1">
    <source>
        <dbReference type="ARBA" id="ARBA00004141"/>
    </source>
</evidence>
<evidence type="ECO:0000256" key="6">
    <source>
        <dbReference type="SAM" id="Phobius"/>
    </source>
</evidence>
<comment type="similarity">
    <text evidence="2">Belongs to the MscS (TC 1.A.23) family.</text>
</comment>
<evidence type="ECO:0000313" key="9">
    <source>
        <dbReference type="Proteomes" id="UP000053695"/>
    </source>
</evidence>
<dbReference type="Gene3D" id="2.30.30.60">
    <property type="match status" value="1"/>
</dbReference>
<dbReference type="SUPFAM" id="SSF50182">
    <property type="entry name" value="Sm-like ribonucleoproteins"/>
    <property type="match status" value="1"/>
</dbReference>
<sequence>MVDMGYYLNILVNLAIGLIICIVIIVLGFILASIVSSMFKKYLRKWAEKTETKIDDIIIEAIESPIKIIIIVYAIYFGLSFLPLPYIITLAIGNFVKFVVILAITWFVAKIGEGSLEHYILPYIKKEIYEGLDENQSKLFKNLTTITICIIGLLIALDSVGFDISILLLLIAIFGLGFALALKDIFSHFLSGVLLFWNKIMKVNNNIKVGSVIGRVKEMHLTYTKLETPEGEEVIIPNAKLINEIIIKKKE</sequence>
<organism evidence="8 9">
    <name type="scientific">Methanocaldococcus villosus KIN24-T80</name>
    <dbReference type="NCBI Taxonomy" id="1069083"/>
    <lineage>
        <taxon>Archaea</taxon>
        <taxon>Methanobacteriati</taxon>
        <taxon>Methanobacteriota</taxon>
        <taxon>Methanomada group</taxon>
        <taxon>Methanococci</taxon>
        <taxon>Methanococcales</taxon>
        <taxon>Methanocaldococcaceae</taxon>
        <taxon>Methanocaldococcus</taxon>
    </lineage>
</organism>
<dbReference type="SUPFAM" id="SSF82861">
    <property type="entry name" value="Mechanosensitive channel protein MscS (YggB), transmembrane region"/>
    <property type="match status" value="1"/>
</dbReference>
<dbReference type="GO" id="GO:0016020">
    <property type="term" value="C:membrane"/>
    <property type="evidence" value="ECO:0007669"/>
    <property type="project" value="UniProtKB-SubCell"/>
</dbReference>
<comment type="caution">
    <text evidence="8">The sequence shown here is derived from an EMBL/GenBank/DDBJ whole genome shotgun (WGS) entry which is preliminary data.</text>
</comment>
<dbReference type="InterPro" id="IPR006685">
    <property type="entry name" value="MscS_channel_2nd"/>
</dbReference>
<feature type="transmembrane region" description="Helical" evidence="6">
    <location>
        <begin position="164"/>
        <end position="182"/>
    </location>
</feature>
<dbReference type="PATRIC" id="fig|1069083.5.peg.511"/>
<dbReference type="PANTHER" id="PTHR30566:SF5">
    <property type="entry name" value="MECHANOSENSITIVE ION CHANNEL PROTEIN 1, MITOCHONDRIAL-RELATED"/>
    <property type="match status" value="1"/>
</dbReference>
<name>N6VT12_9EURY</name>
<evidence type="ECO:0000313" key="8">
    <source>
        <dbReference type="EMBL" id="ENN96336.1"/>
    </source>
</evidence>
<dbReference type="Pfam" id="PF00924">
    <property type="entry name" value="MS_channel_2nd"/>
    <property type="match status" value="1"/>
</dbReference>
<gene>
    <name evidence="8" type="ORF">J422_02609</name>
</gene>
<dbReference type="Gene3D" id="1.10.287.1260">
    <property type="match status" value="2"/>
</dbReference>
<feature type="domain" description="Mechanosensitive ion channel MscS" evidence="7">
    <location>
        <begin position="184"/>
        <end position="246"/>
    </location>
</feature>